<dbReference type="EMBL" id="CAJOBB010000850">
    <property type="protein sequence ID" value="CAF3764390.1"/>
    <property type="molecule type" value="Genomic_DNA"/>
</dbReference>
<dbReference type="EMBL" id="CAJNOE010000047">
    <property type="protein sequence ID" value="CAF0807233.1"/>
    <property type="molecule type" value="Genomic_DNA"/>
</dbReference>
<dbReference type="Proteomes" id="UP000663860">
    <property type="component" value="Unassembled WGS sequence"/>
</dbReference>
<evidence type="ECO:0000259" key="1">
    <source>
        <dbReference type="SMART" id="SM01073"/>
    </source>
</evidence>
<name>A0A818Z106_9BILA</name>
<evidence type="ECO:0000313" key="3">
    <source>
        <dbReference type="EMBL" id="CAF0835754.1"/>
    </source>
</evidence>
<evidence type="ECO:0000313" key="5">
    <source>
        <dbReference type="EMBL" id="CAF3764390.1"/>
    </source>
</evidence>
<organism evidence="4 6">
    <name type="scientific">Adineta steineri</name>
    <dbReference type="NCBI Taxonomy" id="433720"/>
    <lineage>
        <taxon>Eukaryota</taxon>
        <taxon>Metazoa</taxon>
        <taxon>Spiralia</taxon>
        <taxon>Gnathifera</taxon>
        <taxon>Rotifera</taxon>
        <taxon>Eurotatoria</taxon>
        <taxon>Bdelloidea</taxon>
        <taxon>Adinetida</taxon>
        <taxon>Adinetidae</taxon>
        <taxon>Adineta</taxon>
    </lineage>
</organism>
<feature type="domain" description="CDC48 N-terminal subdomain" evidence="1">
    <location>
        <begin position="244"/>
        <end position="328"/>
    </location>
</feature>
<comment type="caution">
    <text evidence="4">The sequence shown here is derived from an EMBL/GenBank/DDBJ whole genome shotgun (WGS) entry which is preliminary data.</text>
</comment>
<dbReference type="Proteomes" id="UP000663881">
    <property type="component" value="Unassembled WGS sequence"/>
</dbReference>
<dbReference type="Proteomes" id="UP000663868">
    <property type="component" value="Unassembled WGS sequence"/>
</dbReference>
<dbReference type="EMBL" id="CAJNON010000035">
    <property type="protein sequence ID" value="CAF0835754.1"/>
    <property type="molecule type" value="Genomic_DNA"/>
</dbReference>
<accession>A0A818Z106</accession>
<protein>
    <recommendedName>
        <fullName evidence="1">CDC48 N-terminal subdomain domain-containing protein</fullName>
    </recommendedName>
</protein>
<proteinExistence type="predicted"/>
<dbReference type="InterPro" id="IPR003338">
    <property type="entry name" value="CDC4_N-term_subdom"/>
</dbReference>
<feature type="domain" description="CDC48 N-terminal subdomain" evidence="1">
    <location>
        <begin position="26"/>
        <end position="108"/>
    </location>
</feature>
<dbReference type="SUPFAM" id="SSF50692">
    <property type="entry name" value="ADC-like"/>
    <property type="match status" value="2"/>
</dbReference>
<sequence length="382" mass="43478">MAKSADRSKDDTYKTPWFTRKQISFLLPVQHFDDNRLHCVAVSSEKFDELRLPPNRIVLLGNETNRRQAVCIVESQLSETNGIQINHMVRNNLNVFLDHFVSIKNCGPIRNGDSTYVAPIQDTEGWDEEQFVTAADSDYPSTHIQISETIRNGLEVNLDDCATINRCPYVPTGNNIYVSRIGDPVQGITKNQVLLYIKPYFCKHYGLPIYKRDIFIVKTQMGVGVEKVYNVQCDECPINTIRMSRAVRNNRRSRLNDTVSLSLEKVKQVKLDQNKTVFLENKKKDEQEFVSIVIDPVCPINEIILNSITRQSLQVNLNDIITIQHCDYARVGDNIYISAILDTLRFGDNVLIEACGDIQSGRRFRAAAIEDTVNGLTGDLYK</sequence>
<reference evidence="4" key="1">
    <citation type="submission" date="2021-02" db="EMBL/GenBank/DDBJ databases">
        <authorList>
            <person name="Nowell W R."/>
        </authorList>
    </citation>
    <scope>NUCLEOTIDE SEQUENCE</scope>
</reference>
<dbReference type="Gene3D" id="3.10.330.10">
    <property type="match status" value="1"/>
</dbReference>
<dbReference type="SMART" id="SM01073">
    <property type="entry name" value="CDC48_N"/>
    <property type="match status" value="2"/>
</dbReference>
<dbReference type="Gene3D" id="2.40.40.20">
    <property type="match status" value="2"/>
</dbReference>
<evidence type="ECO:0000313" key="6">
    <source>
        <dbReference type="Proteomes" id="UP000663881"/>
    </source>
</evidence>
<evidence type="ECO:0000313" key="2">
    <source>
        <dbReference type="EMBL" id="CAF0807233.1"/>
    </source>
</evidence>
<gene>
    <name evidence="2" type="ORF">IZO911_LOCUS7260</name>
    <name evidence="5" type="ORF">KXQ929_LOCUS14992</name>
    <name evidence="4" type="ORF">OKA104_LOCUS16051</name>
    <name evidence="3" type="ORF">VCS650_LOCUS5855</name>
</gene>
<dbReference type="Proteomes" id="UP000663891">
    <property type="component" value="Unassembled WGS sequence"/>
</dbReference>
<dbReference type="InterPro" id="IPR009010">
    <property type="entry name" value="Asp_de-COase-like_dom_sf"/>
</dbReference>
<dbReference type="EMBL" id="CAJOAY010000903">
    <property type="protein sequence ID" value="CAF3757509.1"/>
    <property type="molecule type" value="Genomic_DNA"/>
</dbReference>
<dbReference type="AlphaFoldDB" id="A0A818Z106"/>
<evidence type="ECO:0000313" key="4">
    <source>
        <dbReference type="EMBL" id="CAF3757509.1"/>
    </source>
</evidence>